<dbReference type="PANTHER" id="PTHR47219">
    <property type="entry name" value="RAB GTPASE-ACTIVATING PROTEIN 1-LIKE"/>
    <property type="match status" value="1"/>
</dbReference>
<accession>A0A8J8NWG4</accession>
<evidence type="ECO:0000313" key="3">
    <source>
        <dbReference type="Proteomes" id="UP000785679"/>
    </source>
</evidence>
<comment type="caution">
    <text evidence="2">The sequence shown here is derived from an EMBL/GenBank/DDBJ whole genome shotgun (WGS) entry which is preliminary data.</text>
</comment>
<keyword evidence="3" id="KW-1185">Reference proteome</keyword>
<reference evidence="2" key="1">
    <citation type="submission" date="2019-06" db="EMBL/GenBank/DDBJ databases">
        <authorList>
            <person name="Zheng W."/>
        </authorList>
    </citation>
    <scope>NUCLEOTIDE SEQUENCE</scope>
    <source>
        <strain evidence="2">QDHG01</strain>
    </source>
</reference>
<evidence type="ECO:0000259" key="1">
    <source>
        <dbReference type="PROSITE" id="PS50086"/>
    </source>
</evidence>
<gene>
    <name evidence="2" type="ORF">FGO68_gene3660</name>
</gene>
<dbReference type="PANTHER" id="PTHR47219:SF9">
    <property type="entry name" value="GTPASE ACTIVATING PROTEIN AND CENTROSOME-ASSOCIATED, ISOFORM B"/>
    <property type="match status" value="1"/>
</dbReference>
<dbReference type="InterPro" id="IPR035969">
    <property type="entry name" value="Rab-GAP_TBC_sf"/>
</dbReference>
<dbReference type="GO" id="GO:0031267">
    <property type="term" value="F:small GTPase binding"/>
    <property type="evidence" value="ECO:0007669"/>
    <property type="project" value="TreeGrafter"/>
</dbReference>
<organism evidence="2 3">
    <name type="scientific">Halteria grandinella</name>
    <dbReference type="NCBI Taxonomy" id="5974"/>
    <lineage>
        <taxon>Eukaryota</taxon>
        <taxon>Sar</taxon>
        <taxon>Alveolata</taxon>
        <taxon>Ciliophora</taxon>
        <taxon>Intramacronucleata</taxon>
        <taxon>Spirotrichea</taxon>
        <taxon>Stichotrichia</taxon>
        <taxon>Sporadotrichida</taxon>
        <taxon>Halteriidae</taxon>
        <taxon>Halteria</taxon>
    </lineage>
</organism>
<dbReference type="EMBL" id="RRYP01004464">
    <property type="protein sequence ID" value="TNV82838.1"/>
    <property type="molecule type" value="Genomic_DNA"/>
</dbReference>
<dbReference type="Proteomes" id="UP000785679">
    <property type="component" value="Unassembled WGS sequence"/>
</dbReference>
<dbReference type="PROSITE" id="PS50086">
    <property type="entry name" value="TBC_RABGAP"/>
    <property type="match status" value="1"/>
</dbReference>
<dbReference type="Gene3D" id="1.10.472.80">
    <property type="entry name" value="Ypt/Rab-GAP domain of gyp1p, domain 3"/>
    <property type="match status" value="1"/>
</dbReference>
<dbReference type="OrthoDB" id="435695at2759"/>
<dbReference type="InterPro" id="IPR000195">
    <property type="entry name" value="Rab-GAP-TBC_dom"/>
</dbReference>
<dbReference type="AlphaFoldDB" id="A0A8J8NWG4"/>
<name>A0A8J8NWG4_HALGN</name>
<dbReference type="SMART" id="SM00164">
    <property type="entry name" value="TBC"/>
    <property type="match status" value="1"/>
</dbReference>
<proteinExistence type="predicted"/>
<evidence type="ECO:0000313" key="2">
    <source>
        <dbReference type="EMBL" id="TNV82838.1"/>
    </source>
</evidence>
<dbReference type="SUPFAM" id="SSF47923">
    <property type="entry name" value="Ypt/Rab-GAP domain of gyp1p"/>
    <property type="match status" value="2"/>
</dbReference>
<dbReference type="GO" id="GO:0005096">
    <property type="term" value="F:GTPase activator activity"/>
    <property type="evidence" value="ECO:0007669"/>
    <property type="project" value="TreeGrafter"/>
</dbReference>
<sequence>MLQQSTPQQTLENPDLKLWREKLLLELKQGNKASKKLLQALKKGVPLEYRGLAWQSMIGNDLRITDKLYELLLERAHLHMTQLSVMDQLEAGAFRKNLKVIEEDLHRTFGELGHFRQGNPLYQPLKNVLIAYSMLRPDLGYVQGMSYVAGCLLIFSTEQGSEKEAFRSFANLMNRELLFTFYSFDMERVNVVFHVFMNLMRDRLPKLYGVFKATNISCSIFLFEWIVALYSNIFALETSARLWDSYLFHGDYFMIKVALAICCCLEQHLIQQGVLNGSSGTGQFEMMVLLFKNVKNFVSEEGLFQALESHQACSKFGQDDYEKVKKQVEAMSNLERLI</sequence>
<dbReference type="Pfam" id="PF00566">
    <property type="entry name" value="RabGAP-TBC"/>
    <property type="match status" value="1"/>
</dbReference>
<protein>
    <recommendedName>
        <fullName evidence="1">Rab-GAP TBC domain-containing protein</fullName>
    </recommendedName>
</protein>
<dbReference type="Gene3D" id="1.10.8.270">
    <property type="entry name" value="putative rabgap domain of human tbc1 domain family member 14 like domains"/>
    <property type="match status" value="1"/>
</dbReference>
<dbReference type="InterPro" id="IPR050302">
    <property type="entry name" value="Rab_GAP_TBC_domain"/>
</dbReference>
<feature type="domain" description="Rab-GAP TBC" evidence="1">
    <location>
        <begin position="44"/>
        <end position="250"/>
    </location>
</feature>